<organism evidence="1 2">
    <name type="scientific">Candidatus Saganbacteria bacterium CG08_land_8_20_14_0_20_45_16</name>
    <dbReference type="NCBI Taxonomy" id="2014293"/>
    <lineage>
        <taxon>Bacteria</taxon>
        <taxon>Bacillati</taxon>
        <taxon>Saganbacteria</taxon>
    </lineage>
</organism>
<comment type="caution">
    <text evidence="1">The sequence shown here is derived from an EMBL/GenBank/DDBJ whole genome shotgun (WGS) entry which is preliminary data.</text>
</comment>
<dbReference type="AlphaFoldDB" id="A0A2H0XYK2"/>
<evidence type="ECO:0000313" key="2">
    <source>
        <dbReference type="Proteomes" id="UP000231343"/>
    </source>
</evidence>
<protein>
    <submittedName>
        <fullName evidence="1">Uncharacterized protein</fullName>
    </submittedName>
</protein>
<proteinExistence type="predicted"/>
<gene>
    <name evidence="1" type="ORF">COT42_03875</name>
</gene>
<reference evidence="1 2" key="1">
    <citation type="submission" date="2017-09" db="EMBL/GenBank/DDBJ databases">
        <title>Depth-based differentiation of microbial function through sediment-hosted aquifers and enrichment of novel symbionts in the deep terrestrial subsurface.</title>
        <authorList>
            <person name="Probst A.J."/>
            <person name="Ladd B."/>
            <person name="Jarett J.K."/>
            <person name="Geller-Mcgrath D.E."/>
            <person name="Sieber C.M."/>
            <person name="Emerson J.B."/>
            <person name="Anantharaman K."/>
            <person name="Thomas B.C."/>
            <person name="Malmstrom R."/>
            <person name="Stieglmeier M."/>
            <person name="Klingl A."/>
            <person name="Woyke T."/>
            <person name="Ryan C.M."/>
            <person name="Banfield J.F."/>
        </authorList>
    </citation>
    <scope>NUCLEOTIDE SEQUENCE [LARGE SCALE GENOMIC DNA]</scope>
    <source>
        <strain evidence="1">CG08_land_8_20_14_0_20_45_16</strain>
    </source>
</reference>
<sequence length="124" mass="13255">MIDGISPMAGVQNIEALKALQGLGVAPDFSGTGQLVPDGISSATLLQKARELSKQADKEKAKEEFLALFYKELLKQVFKPQDFGFGEEKNSTTAVFSSDLLVGQLALELARSRALSAAQVLPSE</sequence>
<evidence type="ECO:0000313" key="1">
    <source>
        <dbReference type="EMBL" id="PIS29993.1"/>
    </source>
</evidence>
<dbReference type="Proteomes" id="UP000231343">
    <property type="component" value="Unassembled WGS sequence"/>
</dbReference>
<dbReference type="EMBL" id="PEYM01000066">
    <property type="protein sequence ID" value="PIS29993.1"/>
    <property type="molecule type" value="Genomic_DNA"/>
</dbReference>
<accession>A0A2H0XYK2</accession>
<name>A0A2H0XYK2_UNCSA</name>